<dbReference type="PANTHER" id="PTHR12126">
    <property type="entry name" value="NADH-UBIQUINONE OXIDOREDUCTASE 39 KDA SUBUNIT-RELATED"/>
    <property type="match status" value="1"/>
</dbReference>
<dbReference type="RefSeq" id="WP_011384322.1">
    <property type="nucleotide sequence ID" value="NC_007626.1"/>
</dbReference>
<evidence type="ECO:0000259" key="1">
    <source>
        <dbReference type="Pfam" id="PF01370"/>
    </source>
</evidence>
<evidence type="ECO:0000313" key="3">
    <source>
        <dbReference type="Proteomes" id="UP000007058"/>
    </source>
</evidence>
<dbReference type="Proteomes" id="UP000007058">
    <property type="component" value="Chromosome"/>
</dbReference>
<dbReference type="InterPro" id="IPR051207">
    <property type="entry name" value="ComplexI_NDUFA9_subunit"/>
</dbReference>
<dbReference type="InterPro" id="IPR001509">
    <property type="entry name" value="Epimerase_deHydtase"/>
</dbReference>
<keyword evidence="3" id="KW-1185">Reference proteome</keyword>
<dbReference type="STRING" id="342108.amb1917"/>
<dbReference type="EMBL" id="AP007255">
    <property type="protein sequence ID" value="BAE50721.1"/>
    <property type="molecule type" value="Genomic_DNA"/>
</dbReference>
<dbReference type="Pfam" id="PF01370">
    <property type="entry name" value="Epimerase"/>
    <property type="match status" value="1"/>
</dbReference>
<dbReference type="PANTHER" id="PTHR12126:SF11">
    <property type="entry name" value="NADH DEHYDROGENASE [UBIQUINONE] 1 ALPHA SUBCOMPLEX SUBUNIT 9, MITOCHONDRIAL"/>
    <property type="match status" value="1"/>
</dbReference>
<reference evidence="2 3" key="1">
    <citation type="journal article" date="2005" name="DNA Res.">
        <title>Complete genome sequence of the facultative anaerobic magnetotactic bacterium Magnetospirillum sp. strain AMB-1.</title>
        <authorList>
            <person name="Matsunaga T."/>
            <person name="Okamura Y."/>
            <person name="Fukuda Y."/>
            <person name="Wahyudi A.T."/>
            <person name="Murase Y."/>
            <person name="Takeyama H."/>
        </authorList>
    </citation>
    <scope>NUCLEOTIDE SEQUENCE [LARGE SCALE GENOMIC DNA]</scope>
    <source>
        <strain evidence="3">ATCC 700264 / AMB-1</strain>
    </source>
</reference>
<organism evidence="2 3">
    <name type="scientific">Paramagnetospirillum magneticum (strain ATCC 700264 / AMB-1)</name>
    <name type="common">Magnetospirillum magneticum</name>
    <dbReference type="NCBI Taxonomy" id="342108"/>
    <lineage>
        <taxon>Bacteria</taxon>
        <taxon>Pseudomonadati</taxon>
        <taxon>Pseudomonadota</taxon>
        <taxon>Alphaproteobacteria</taxon>
        <taxon>Rhodospirillales</taxon>
        <taxon>Magnetospirillaceae</taxon>
        <taxon>Paramagnetospirillum</taxon>
    </lineage>
</organism>
<dbReference type="InterPro" id="IPR036291">
    <property type="entry name" value="NAD(P)-bd_dom_sf"/>
</dbReference>
<dbReference type="AlphaFoldDB" id="Q2W604"/>
<dbReference type="SUPFAM" id="SSF51735">
    <property type="entry name" value="NAD(P)-binding Rossmann-fold domains"/>
    <property type="match status" value="1"/>
</dbReference>
<dbReference type="GO" id="GO:0044877">
    <property type="term" value="F:protein-containing complex binding"/>
    <property type="evidence" value="ECO:0007669"/>
    <property type="project" value="TreeGrafter"/>
</dbReference>
<dbReference type="HOGENOM" id="CLU_007383_6_5_5"/>
<gene>
    <name evidence="2" type="ordered locus">amb1917</name>
</gene>
<dbReference type="Gene3D" id="3.40.50.720">
    <property type="entry name" value="NAD(P)-binding Rossmann-like Domain"/>
    <property type="match status" value="1"/>
</dbReference>
<dbReference type="CDD" id="cd05271">
    <property type="entry name" value="NDUFA9_like_SDR_a"/>
    <property type="match status" value="1"/>
</dbReference>
<dbReference type="KEGG" id="mag:amb1917"/>
<proteinExistence type="predicted"/>
<sequence>MTRVLIIGGIGFIGHYYAAALAAAGHRVTALGRSGIDLVRDGEAVLAAHLTGHDVVVNAAGLVRGRGSNTMAAVHAQGTERLVRACLAAGVSRLIHLSALGASSHGGTLYQQTKGLGEDVLKAASGLECSVLRPSVVIGRGGASTAVLTALAALPWPPHIGPGTWRVQPVHVDDLAELVVRLVETKEHLPGSLDVVGPAAMTTDELTMALRVWLGLPSRSFLPVPEALLGVIASVGERLMSGPISRDIVAMLKVGNTADPKPFTAILGRAPRHLPEALAMHPACEATPGNQSLARDVIRFRQAQHVDGGRRLFGRATSPIVRATSFRRSTTLCLRTIFSTFRR</sequence>
<feature type="domain" description="NAD-dependent epimerase/dehydratase" evidence="1">
    <location>
        <begin position="4"/>
        <end position="188"/>
    </location>
</feature>
<protein>
    <submittedName>
        <fullName evidence="2">Predicted nucleoside-diphosphate-sugar epimerase</fullName>
    </submittedName>
</protein>
<name>Q2W604_PARM1</name>
<evidence type="ECO:0000313" key="2">
    <source>
        <dbReference type="EMBL" id="BAE50721.1"/>
    </source>
</evidence>
<accession>Q2W604</accession>